<feature type="compositionally biased region" description="Basic residues" evidence="1">
    <location>
        <begin position="130"/>
        <end position="145"/>
    </location>
</feature>
<keyword evidence="3" id="KW-1185">Reference proteome</keyword>
<comment type="caution">
    <text evidence="2">The sequence shown here is derived from an EMBL/GenBank/DDBJ whole genome shotgun (WGS) entry which is preliminary data.</text>
</comment>
<feature type="region of interest" description="Disordered" evidence="1">
    <location>
        <begin position="122"/>
        <end position="154"/>
    </location>
</feature>
<sequence length="188" mass="20934">MADDIERVLGLTAYDAHGAKVGVIMALHSCAATGSIEWATVVRGVAKSSHALVPLVGARIADDGVHLAVLRGLVRRAPDVTIDGALPPSDQDRLETHYGLRRTTRKPEESVSARVVVARSSGTAYQPLGTRRHRERPAGRPRRRRPERETHQRGIEVLRSEKQRERSLADRLLGWIRACLRRWTTKPH</sequence>
<dbReference type="EMBL" id="BAAANC010000001">
    <property type="protein sequence ID" value="GAA1520759.1"/>
    <property type="molecule type" value="Genomic_DNA"/>
</dbReference>
<dbReference type="SUPFAM" id="SSF50346">
    <property type="entry name" value="PRC-barrel domain"/>
    <property type="match status" value="1"/>
</dbReference>
<reference evidence="3" key="1">
    <citation type="journal article" date="2019" name="Int. J. Syst. Evol. Microbiol.">
        <title>The Global Catalogue of Microorganisms (GCM) 10K type strain sequencing project: providing services to taxonomists for standard genome sequencing and annotation.</title>
        <authorList>
            <consortium name="The Broad Institute Genomics Platform"/>
            <consortium name="The Broad Institute Genome Sequencing Center for Infectious Disease"/>
            <person name="Wu L."/>
            <person name="Ma J."/>
        </authorList>
    </citation>
    <scope>NUCLEOTIDE SEQUENCE [LARGE SCALE GENOMIC DNA]</scope>
    <source>
        <strain evidence="3">JCM 14303</strain>
    </source>
</reference>
<evidence type="ECO:0008006" key="4">
    <source>
        <dbReference type="Google" id="ProtNLM"/>
    </source>
</evidence>
<dbReference type="RefSeq" id="WP_344172683.1">
    <property type="nucleotide sequence ID" value="NZ_BAAANC010000001.1"/>
</dbReference>
<accession>A0ABP4LEV1</accession>
<proteinExistence type="predicted"/>
<name>A0ABP4LEV1_9ACTN</name>
<gene>
    <name evidence="2" type="ORF">GCM10009741_21980</name>
</gene>
<protein>
    <recommendedName>
        <fullName evidence="4">PRC-barrel domain containing protein</fullName>
    </recommendedName>
</protein>
<dbReference type="Proteomes" id="UP001500363">
    <property type="component" value="Unassembled WGS sequence"/>
</dbReference>
<evidence type="ECO:0000256" key="1">
    <source>
        <dbReference type="SAM" id="MobiDB-lite"/>
    </source>
</evidence>
<organism evidence="2 3">
    <name type="scientific">Kribbella lupini</name>
    <dbReference type="NCBI Taxonomy" id="291602"/>
    <lineage>
        <taxon>Bacteria</taxon>
        <taxon>Bacillati</taxon>
        <taxon>Actinomycetota</taxon>
        <taxon>Actinomycetes</taxon>
        <taxon>Propionibacteriales</taxon>
        <taxon>Kribbellaceae</taxon>
        <taxon>Kribbella</taxon>
    </lineage>
</organism>
<dbReference type="InterPro" id="IPR011033">
    <property type="entry name" value="PRC_barrel-like_sf"/>
</dbReference>
<evidence type="ECO:0000313" key="2">
    <source>
        <dbReference type="EMBL" id="GAA1520759.1"/>
    </source>
</evidence>
<evidence type="ECO:0000313" key="3">
    <source>
        <dbReference type="Proteomes" id="UP001500363"/>
    </source>
</evidence>